<dbReference type="PANTHER" id="PTHR12526">
    <property type="entry name" value="GLYCOSYLTRANSFERASE"/>
    <property type="match status" value="1"/>
</dbReference>
<reference evidence="4" key="1">
    <citation type="submission" date="2021-01" db="EMBL/GenBank/DDBJ databases">
        <title>Whole genome shotgun sequence of Actinoplanes tereljensis NBRC 105297.</title>
        <authorList>
            <person name="Komaki H."/>
            <person name="Tamura T."/>
        </authorList>
    </citation>
    <scope>NUCLEOTIDE SEQUENCE</scope>
    <source>
        <strain evidence="4">NBRC 105297</strain>
    </source>
</reference>
<organism evidence="4 5">
    <name type="scientific">Paractinoplanes tereljensis</name>
    <dbReference type="NCBI Taxonomy" id="571912"/>
    <lineage>
        <taxon>Bacteria</taxon>
        <taxon>Bacillati</taxon>
        <taxon>Actinomycetota</taxon>
        <taxon>Actinomycetes</taxon>
        <taxon>Micromonosporales</taxon>
        <taxon>Micromonosporaceae</taxon>
        <taxon>Paractinoplanes</taxon>
    </lineage>
</organism>
<evidence type="ECO:0000256" key="2">
    <source>
        <dbReference type="ARBA" id="ARBA00022679"/>
    </source>
</evidence>
<dbReference type="PANTHER" id="PTHR12526:SF634">
    <property type="entry name" value="BLL3361 PROTEIN"/>
    <property type="match status" value="1"/>
</dbReference>
<evidence type="ECO:0000313" key="5">
    <source>
        <dbReference type="Proteomes" id="UP000623608"/>
    </source>
</evidence>
<dbReference type="Proteomes" id="UP000623608">
    <property type="component" value="Unassembled WGS sequence"/>
</dbReference>
<sequence>MLVVGSGWRFLSGISYYTCRLANALNTRYDVGTVLMRQLLPARLYPGRERVGRPLCDLRYDDSIPVFDGVDWWGLPSLARAVQFMRKFRPEVLVLQWWTGTVLHSYLVLCLAARLTGVRVIIEFHEVQDTGEAEHRWAAAYVRKFIKPLLRRTDGVVVHSRFDQKTLRETYGLSTVPLVIARHGPFDHHDAVVPEPRTPGGPRRLLFFGTIRPYKGLEDLIEAFATLPGDYHLTVVGETWEGWTLPAELIAASPAAGRMEFVNRYVADAEVDAYFAAADLVVLPYRRSSASGPLHIAMSHGLPVVVTAVGGLVEAAEDYPGARFAPAGDPAALSAAIRDADRLIGRRHADPSSWDRTVAAYDELLSRIGVPLPLQEADTTTSSNQTVPVFSADLR</sequence>
<comment type="caution">
    <text evidence="4">The sequence shown here is derived from an EMBL/GenBank/DDBJ whole genome shotgun (WGS) entry which is preliminary data.</text>
</comment>
<evidence type="ECO:0000259" key="3">
    <source>
        <dbReference type="Pfam" id="PF13579"/>
    </source>
</evidence>
<dbReference type="EMBL" id="BOMY01000002">
    <property type="protein sequence ID" value="GIF18093.1"/>
    <property type="molecule type" value="Genomic_DNA"/>
</dbReference>
<name>A0A919TPK8_9ACTN</name>
<proteinExistence type="predicted"/>
<dbReference type="SUPFAM" id="SSF53756">
    <property type="entry name" value="UDP-Glycosyltransferase/glycogen phosphorylase"/>
    <property type="match status" value="1"/>
</dbReference>
<gene>
    <name evidence="4" type="ORF">Ate02nite_08230</name>
</gene>
<accession>A0A919TPK8</accession>
<keyword evidence="5" id="KW-1185">Reference proteome</keyword>
<evidence type="ECO:0000313" key="4">
    <source>
        <dbReference type="EMBL" id="GIF18093.1"/>
    </source>
</evidence>
<feature type="domain" description="Glycosyltransferase subfamily 4-like N-terminal" evidence="3">
    <location>
        <begin position="12"/>
        <end position="179"/>
    </location>
</feature>
<keyword evidence="1" id="KW-0328">Glycosyltransferase</keyword>
<protein>
    <submittedName>
        <fullName evidence="4">Sugar transferase</fullName>
    </submittedName>
</protein>
<evidence type="ECO:0000256" key="1">
    <source>
        <dbReference type="ARBA" id="ARBA00022676"/>
    </source>
</evidence>
<dbReference type="GO" id="GO:0016757">
    <property type="term" value="F:glycosyltransferase activity"/>
    <property type="evidence" value="ECO:0007669"/>
    <property type="project" value="UniProtKB-KW"/>
</dbReference>
<dbReference type="Pfam" id="PF13579">
    <property type="entry name" value="Glyco_trans_4_4"/>
    <property type="match status" value="1"/>
</dbReference>
<dbReference type="CDD" id="cd03801">
    <property type="entry name" value="GT4_PimA-like"/>
    <property type="match status" value="1"/>
</dbReference>
<dbReference type="AlphaFoldDB" id="A0A919TPK8"/>
<keyword evidence="2 4" id="KW-0808">Transferase</keyword>
<dbReference type="Gene3D" id="3.40.50.2000">
    <property type="entry name" value="Glycogen Phosphorylase B"/>
    <property type="match status" value="2"/>
</dbReference>
<dbReference type="InterPro" id="IPR028098">
    <property type="entry name" value="Glyco_trans_4-like_N"/>
</dbReference>
<dbReference type="Pfam" id="PF13692">
    <property type="entry name" value="Glyco_trans_1_4"/>
    <property type="match status" value="1"/>
</dbReference>
<dbReference type="RefSeq" id="WP_239147101.1">
    <property type="nucleotide sequence ID" value="NZ_BOMY01000002.1"/>
</dbReference>